<dbReference type="PANTHER" id="PTHR36451">
    <property type="entry name" value="PAPS-DEPENDENT SULFOTRANSFERASE STF3"/>
    <property type="match status" value="1"/>
</dbReference>
<proteinExistence type="predicted"/>
<dbReference type="PANTHER" id="PTHR36451:SF1">
    <property type="entry name" value="OMEGA-HYDROXY-BETA-DIHYDROMENAQUINONE-9 SULFOTRANSFERASE STF3"/>
    <property type="match status" value="1"/>
</dbReference>
<dbReference type="Pfam" id="PF13469">
    <property type="entry name" value="Sulfotransfer_3"/>
    <property type="match status" value="1"/>
</dbReference>
<dbReference type="InterPro" id="IPR052736">
    <property type="entry name" value="Stf3_sulfotransferase"/>
</dbReference>
<gene>
    <name evidence="1" type="ORF">KBTEX_02576</name>
</gene>
<sequence>MIRPDTNPTLWLMRRALRRYATLVATSLRPGAIVRPRPRHLLTRGALLLAFPPFWLYHTVGLALDEVLFRGYRRTPVTSPVFILGVPRSGTTALHAALAEDGQFTTFRAWECVFGVSVTWCRFWAAVGRLDRGLGAPLVRLRRLAERRLFAGLDDTHPVRADAPEEDYLVLLPVLWCFVLVVPFPDAGWLWRFAAFGEALDRDERAALGGFYRDCLRRHLHARGDGRRLLSKNAAFAPLTDTLLTLFPDARIIACVREPARALSSQLSCLEPSLRVCHGDYDSGAFNARLAARFAGYYDHLFAALGRTAPGTAVFLPLPAQRTRLAASVHRIYTILSLPLAPAFEARLDALDGQARTHCSRHRHDAGDGDAFTATLSPAARRFDYTATVPIPAHELTDRRRTA</sequence>
<reference evidence="1" key="1">
    <citation type="submission" date="2019-06" db="EMBL/GenBank/DDBJ databases">
        <authorList>
            <person name="Murdoch R.W."/>
            <person name="Fathepure B."/>
        </authorList>
    </citation>
    <scope>NUCLEOTIDE SEQUENCE</scope>
</reference>
<dbReference type="SUPFAM" id="SSF52540">
    <property type="entry name" value="P-loop containing nucleoside triphosphate hydrolases"/>
    <property type="match status" value="1"/>
</dbReference>
<organism evidence="1">
    <name type="scientific">uncultured organism</name>
    <dbReference type="NCBI Taxonomy" id="155900"/>
    <lineage>
        <taxon>unclassified sequences</taxon>
        <taxon>environmental samples</taxon>
    </lineage>
</organism>
<dbReference type="AlphaFoldDB" id="A0A5B8RC77"/>
<protein>
    <recommendedName>
        <fullName evidence="2">Sulfotransferase family</fullName>
    </recommendedName>
</protein>
<dbReference type="Gene3D" id="3.40.50.300">
    <property type="entry name" value="P-loop containing nucleotide triphosphate hydrolases"/>
    <property type="match status" value="1"/>
</dbReference>
<dbReference type="EMBL" id="MN079132">
    <property type="protein sequence ID" value="QEA06246.1"/>
    <property type="molecule type" value="Genomic_DNA"/>
</dbReference>
<accession>A0A5B8RC77</accession>
<dbReference type="InterPro" id="IPR027417">
    <property type="entry name" value="P-loop_NTPase"/>
</dbReference>
<evidence type="ECO:0008006" key="2">
    <source>
        <dbReference type="Google" id="ProtNLM"/>
    </source>
</evidence>
<evidence type="ECO:0000313" key="1">
    <source>
        <dbReference type="EMBL" id="QEA06246.1"/>
    </source>
</evidence>
<name>A0A5B8RC77_9ZZZZ</name>